<dbReference type="EMBL" id="BDGG01000002">
    <property type="protein sequence ID" value="GAU92309.1"/>
    <property type="molecule type" value="Genomic_DNA"/>
</dbReference>
<dbReference type="SUPFAM" id="SSF46689">
    <property type="entry name" value="Homeodomain-like"/>
    <property type="match status" value="1"/>
</dbReference>
<comment type="subcellular location">
    <subcellularLocation>
        <location evidence="1">Nucleus</location>
    </subcellularLocation>
</comment>
<dbReference type="Proteomes" id="UP000186922">
    <property type="component" value="Unassembled WGS sequence"/>
</dbReference>
<name>A0A1D1URG8_RAMVA</name>
<dbReference type="InterPro" id="IPR009057">
    <property type="entry name" value="Homeodomain-like_sf"/>
</dbReference>
<dbReference type="OrthoDB" id="7697906at2759"/>
<evidence type="ECO:0000313" key="4">
    <source>
        <dbReference type="Proteomes" id="UP000186922"/>
    </source>
</evidence>
<protein>
    <recommendedName>
        <fullName evidence="2">HTH psq-type domain-containing protein</fullName>
    </recommendedName>
</protein>
<evidence type="ECO:0000313" key="3">
    <source>
        <dbReference type="EMBL" id="GAU92309.1"/>
    </source>
</evidence>
<dbReference type="Pfam" id="PF05225">
    <property type="entry name" value="HTH_psq"/>
    <property type="match status" value="1"/>
</dbReference>
<sequence>MSQPHKTKRHRRYTEEALKDVLSAVEKGMTLREAASVFKVPYTAVKRYGEDTSPKKIGRERELNTSEEINLTTVSSSAQYQARTYSRAAGFHL</sequence>
<evidence type="ECO:0000256" key="1">
    <source>
        <dbReference type="ARBA" id="ARBA00004123"/>
    </source>
</evidence>
<dbReference type="GO" id="GO:0005634">
    <property type="term" value="C:nucleus"/>
    <property type="evidence" value="ECO:0007669"/>
    <property type="project" value="UniProtKB-SubCell"/>
</dbReference>
<feature type="domain" description="HTH psq-type" evidence="2">
    <location>
        <begin position="16"/>
        <end position="44"/>
    </location>
</feature>
<evidence type="ECO:0000259" key="2">
    <source>
        <dbReference type="Pfam" id="PF05225"/>
    </source>
</evidence>
<keyword evidence="4" id="KW-1185">Reference proteome</keyword>
<accession>A0A1D1URG8</accession>
<comment type="caution">
    <text evidence="3">The sequence shown here is derived from an EMBL/GenBank/DDBJ whole genome shotgun (WGS) entry which is preliminary data.</text>
</comment>
<proteinExistence type="predicted"/>
<dbReference type="InterPro" id="IPR007889">
    <property type="entry name" value="HTH_Psq"/>
</dbReference>
<dbReference type="Gene3D" id="1.10.10.60">
    <property type="entry name" value="Homeodomain-like"/>
    <property type="match status" value="1"/>
</dbReference>
<gene>
    <name evidence="3" type="primary">RvY_04405-1</name>
    <name evidence="3" type="synonym">RvY_04405.1</name>
    <name evidence="3" type="ORF">RvY_04405</name>
</gene>
<dbReference type="AlphaFoldDB" id="A0A1D1URG8"/>
<organism evidence="3 4">
    <name type="scientific">Ramazzottius varieornatus</name>
    <name type="common">Water bear</name>
    <name type="synonym">Tardigrade</name>
    <dbReference type="NCBI Taxonomy" id="947166"/>
    <lineage>
        <taxon>Eukaryota</taxon>
        <taxon>Metazoa</taxon>
        <taxon>Ecdysozoa</taxon>
        <taxon>Tardigrada</taxon>
        <taxon>Eutardigrada</taxon>
        <taxon>Parachela</taxon>
        <taxon>Hypsibioidea</taxon>
        <taxon>Ramazzottiidae</taxon>
        <taxon>Ramazzottius</taxon>
    </lineage>
</organism>
<dbReference type="GO" id="GO:0003677">
    <property type="term" value="F:DNA binding"/>
    <property type="evidence" value="ECO:0007669"/>
    <property type="project" value="InterPro"/>
</dbReference>
<reference evidence="3 4" key="1">
    <citation type="journal article" date="2016" name="Nat. Commun.">
        <title>Extremotolerant tardigrade genome and improved radiotolerance of human cultured cells by tardigrade-unique protein.</title>
        <authorList>
            <person name="Hashimoto T."/>
            <person name="Horikawa D.D."/>
            <person name="Saito Y."/>
            <person name="Kuwahara H."/>
            <person name="Kozuka-Hata H."/>
            <person name="Shin-I T."/>
            <person name="Minakuchi Y."/>
            <person name="Ohishi K."/>
            <person name="Motoyama A."/>
            <person name="Aizu T."/>
            <person name="Enomoto A."/>
            <person name="Kondo K."/>
            <person name="Tanaka S."/>
            <person name="Hara Y."/>
            <person name="Koshikawa S."/>
            <person name="Sagara H."/>
            <person name="Miura T."/>
            <person name="Yokobori S."/>
            <person name="Miyagawa K."/>
            <person name="Suzuki Y."/>
            <person name="Kubo T."/>
            <person name="Oyama M."/>
            <person name="Kohara Y."/>
            <person name="Fujiyama A."/>
            <person name="Arakawa K."/>
            <person name="Katayama T."/>
            <person name="Toyoda A."/>
            <person name="Kunieda T."/>
        </authorList>
    </citation>
    <scope>NUCLEOTIDE SEQUENCE [LARGE SCALE GENOMIC DNA]</scope>
    <source>
        <strain evidence="3 4">YOKOZUNA-1</strain>
    </source>
</reference>